<sequence length="56" mass="6387">MSKLKQNPSSNNRLGNLILVDKKRLAQELSQSRDNVNTKEDIEATMDIFFAHLEGK</sequence>
<gene>
    <name evidence="1" type="ORF">S01H4_24385</name>
</gene>
<comment type="caution">
    <text evidence="1">The sequence shown here is derived from an EMBL/GenBank/DDBJ whole genome shotgun (WGS) entry which is preliminary data.</text>
</comment>
<dbReference type="EMBL" id="BART01011444">
    <property type="protein sequence ID" value="GAG85190.1"/>
    <property type="molecule type" value="Genomic_DNA"/>
</dbReference>
<name>X1AR43_9ZZZZ</name>
<accession>X1AR43</accession>
<protein>
    <submittedName>
        <fullName evidence="1">Uncharacterized protein</fullName>
    </submittedName>
</protein>
<organism evidence="1">
    <name type="scientific">marine sediment metagenome</name>
    <dbReference type="NCBI Taxonomy" id="412755"/>
    <lineage>
        <taxon>unclassified sequences</taxon>
        <taxon>metagenomes</taxon>
        <taxon>ecological metagenomes</taxon>
    </lineage>
</organism>
<dbReference type="AlphaFoldDB" id="X1AR43"/>
<reference evidence="1" key="1">
    <citation type="journal article" date="2014" name="Front. Microbiol.">
        <title>High frequency of phylogenetically diverse reductive dehalogenase-homologous genes in deep subseafloor sedimentary metagenomes.</title>
        <authorList>
            <person name="Kawai M."/>
            <person name="Futagami T."/>
            <person name="Toyoda A."/>
            <person name="Takaki Y."/>
            <person name="Nishi S."/>
            <person name="Hori S."/>
            <person name="Arai W."/>
            <person name="Tsubouchi T."/>
            <person name="Morono Y."/>
            <person name="Uchiyama I."/>
            <person name="Ito T."/>
            <person name="Fujiyama A."/>
            <person name="Inagaki F."/>
            <person name="Takami H."/>
        </authorList>
    </citation>
    <scope>NUCLEOTIDE SEQUENCE</scope>
    <source>
        <strain evidence="1">Expedition CK06-06</strain>
    </source>
</reference>
<proteinExistence type="predicted"/>
<evidence type="ECO:0000313" key="1">
    <source>
        <dbReference type="EMBL" id="GAG85190.1"/>
    </source>
</evidence>